<evidence type="ECO:0000313" key="2">
    <source>
        <dbReference type="Proteomes" id="UP000050761"/>
    </source>
</evidence>
<proteinExistence type="predicted"/>
<organism evidence="2 3">
    <name type="scientific">Heligmosomoides polygyrus</name>
    <name type="common">Parasitic roundworm</name>
    <dbReference type="NCBI Taxonomy" id="6339"/>
    <lineage>
        <taxon>Eukaryota</taxon>
        <taxon>Metazoa</taxon>
        <taxon>Ecdysozoa</taxon>
        <taxon>Nematoda</taxon>
        <taxon>Chromadorea</taxon>
        <taxon>Rhabditida</taxon>
        <taxon>Rhabditina</taxon>
        <taxon>Rhabditomorpha</taxon>
        <taxon>Strongyloidea</taxon>
        <taxon>Heligmosomidae</taxon>
        <taxon>Heligmosomoides</taxon>
    </lineage>
</organism>
<protein>
    <submittedName>
        <fullName evidence="3">Reverse transcriptase domain-containing protein</fullName>
    </submittedName>
</protein>
<keyword evidence="2" id="KW-1185">Reference proteome</keyword>
<sequence length="79" mass="9500">MTSEVDLVREDRERLAKEVWFQDMTKTEKPKYVEVDIVALMNLKRLRGSKFLLDRKRMKRLLEEGAKRMTSEVDLVRED</sequence>
<dbReference type="AlphaFoldDB" id="A0A183FCS0"/>
<reference evidence="3" key="2">
    <citation type="submission" date="2019-09" db="UniProtKB">
        <authorList>
            <consortium name="WormBaseParasite"/>
        </authorList>
    </citation>
    <scope>IDENTIFICATION</scope>
</reference>
<name>A0A183FCS0_HELPZ</name>
<evidence type="ECO:0000313" key="1">
    <source>
        <dbReference type="EMBL" id="VDO53988.1"/>
    </source>
</evidence>
<gene>
    <name evidence="1" type="ORF">HPBE_LOCUS3963</name>
</gene>
<dbReference type="EMBL" id="UZAH01021669">
    <property type="protein sequence ID" value="VDO53988.1"/>
    <property type="molecule type" value="Genomic_DNA"/>
</dbReference>
<reference evidence="1 2" key="1">
    <citation type="submission" date="2018-11" db="EMBL/GenBank/DDBJ databases">
        <authorList>
            <consortium name="Pathogen Informatics"/>
        </authorList>
    </citation>
    <scope>NUCLEOTIDE SEQUENCE [LARGE SCALE GENOMIC DNA]</scope>
</reference>
<dbReference type="Proteomes" id="UP000050761">
    <property type="component" value="Unassembled WGS sequence"/>
</dbReference>
<dbReference type="WBParaSite" id="HPBE_0000396201-mRNA-1">
    <property type="protein sequence ID" value="HPBE_0000396201-mRNA-1"/>
    <property type="gene ID" value="HPBE_0000396201"/>
</dbReference>
<accession>A0A3P7ZML1</accession>
<accession>A0A183FCS0</accession>
<evidence type="ECO:0000313" key="3">
    <source>
        <dbReference type="WBParaSite" id="HPBE_0000396201-mRNA-1"/>
    </source>
</evidence>